<reference evidence="5 6" key="1">
    <citation type="submission" date="2019-03" db="EMBL/GenBank/DDBJ databases">
        <title>Whole genome sequence of Arthrobacter sp JH1-1.</title>
        <authorList>
            <person name="Trinh H.N."/>
        </authorList>
    </citation>
    <scope>NUCLEOTIDE SEQUENCE [LARGE SCALE GENOMIC DNA]</scope>
    <source>
        <strain evidence="5 6">JH1-1</strain>
    </source>
</reference>
<dbReference type="EMBL" id="SMRU01000050">
    <property type="protein sequence ID" value="TDF87714.1"/>
    <property type="molecule type" value="Genomic_DNA"/>
</dbReference>
<evidence type="ECO:0000256" key="3">
    <source>
        <dbReference type="ARBA" id="ARBA00047549"/>
    </source>
</evidence>
<dbReference type="PROSITE" id="PS50206">
    <property type="entry name" value="RHODANESE_3"/>
    <property type="match status" value="1"/>
</dbReference>
<dbReference type="SMART" id="SM00450">
    <property type="entry name" value="RHOD"/>
    <property type="match status" value="1"/>
</dbReference>
<dbReference type="InterPro" id="IPR051126">
    <property type="entry name" value="Thiosulfate_sulfurtransferase"/>
</dbReference>
<dbReference type="EC" id="2.8.1.1" evidence="1"/>
<name>A0A4R5K6R4_9MICC</name>
<dbReference type="InterPro" id="IPR001763">
    <property type="entry name" value="Rhodanese-like_dom"/>
</dbReference>
<sequence length="179" mass="20190">MDRSGIDGTVNAMNTPRYRQCGAKPGPMMPAQNEDMLIEPIWLANHLDDPTVRAVEIDVSTAAYNQWHIDGAALWNIYADLKDERYRPVGKLAFERLLARSGIGPDTTVVCYGYAPAFGYWLLKLYGHAKVRILNCSRDAWRAEGYPAARRPSSSRRKSRLWPNATQNCSPTCRRCARS</sequence>
<dbReference type="Pfam" id="PF00581">
    <property type="entry name" value="Rhodanese"/>
    <property type="match status" value="1"/>
</dbReference>
<comment type="caution">
    <text evidence="5">The sequence shown here is derived from an EMBL/GenBank/DDBJ whole genome shotgun (WGS) entry which is preliminary data.</text>
</comment>
<dbReference type="PANTHER" id="PTHR43855:SF1">
    <property type="entry name" value="THIOSULFATE SULFURTRANSFERASE"/>
    <property type="match status" value="1"/>
</dbReference>
<dbReference type="OrthoDB" id="9770030at2"/>
<evidence type="ECO:0000259" key="4">
    <source>
        <dbReference type="PROSITE" id="PS50206"/>
    </source>
</evidence>
<keyword evidence="6" id="KW-1185">Reference proteome</keyword>
<dbReference type="Gene3D" id="3.40.250.10">
    <property type="entry name" value="Rhodanese-like domain"/>
    <property type="match status" value="1"/>
</dbReference>
<dbReference type="InterPro" id="IPR036873">
    <property type="entry name" value="Rhodanese-like_dom_sf"/>
</dbReference>
<gene>
    <name evidence="5" type="ORF">E1809_24650</name>
</gene>
<comment type="catalytic activity">
    <reaction evidence="3">
        <text>thiosulfate + hydrogen cyanide = thiocyanate + sulfite + 2 H(+)</text>
        <dbReference type="Rhea" id="RHEA:16881"/>
        <dbReference type="ChEBI" id="CHEBI:15378"/>
        <dbReference type="ChEBI" id="CHEBI:17359"/>
        <dbReference type="ChEBI" id="CHEBI:18022"/>
        <dbReference type="ChEBI" id="CHEBI:18407"/>
        <dbReference type="ChEBI" id="CHEBI:33542"/>
        <dbReference type="EC" id="2.8.1.1"/>
    </reaction>
</comment>
<evidence type="ECO:0000256" key="2">
    <source>
        <dbReference type="ARBA" id="ARBA00022737"/>
    </source>
</evidence>
<dbReference type="SUPFAM" id="SSF52821">
    <property type="entry name" value="Rhodanese/Cell cycle control phosphatase"/>
    <property type="match status" value="1"/>
</dbReference>
<feature type="domain" description="Rhodanese" evidence="4">
    <location>
        <begin position="52"/>
        <end position="150"/>
    </location>
</feature>
<keyword evidence="2" id="KW-0677">Repeat</keyword>
<dbReference type="PANTHER" id="PTHR43855">
    <property type="entry name" value="THIOSULFATE SULFURTRANSFERASE"/>
    <property type="match status" value="1"/>
</dbReference>
<dbReference type="AlphaFoldDB" id="A0A4R5K6R4"/>
<protein>
    <recommendedName>
        <fullName evidence="1">thiosulfate sulfurtransferase</fullName>
        <ecNumber evidence="1">2.8.1.1</ecNumber>
    </recommendedName>
</protein>
<accession>A0A4R5K6R4</accession>
<proteinExistence type="predicted"/>
<organism evidence="5 6">
    <name type="scientific">Arthrobacter terricola</name>
    <dbReference type="NCBI Taxonomy" id="2547396"/>
    <lineage>
        <taxon>Bacteria</taxon>
        <taxon>Bacillati</taxon>
        <taxon>Actinomycetota</taxon>
        <taxon>Actinomycetes</taxon>
        <taxon>Micrococcales</taxon>
        <taxon>Micrococcaceae</taxon>
        <taxon>Arthrobacter</taxon>
    </lineage>
</organism>
<evidence type="ECO:0000256" key="1">
    <source>
        <dbReference type="ARBA" id="ARBA00012245"/>
    </source>
</evidence>
<dbReference type="CDD" id="cd01448">
    <property type="entry name" value="TST_Repeat_1"/>
    <property type="match status" value="1"/>
</dbReference>
<evidence type="ECO:0000313" key="5">
    <source>
        <dbReference type="EMBL" id="TDF87714.1"/>
    </source>
</evidence>
<dbReference type="GO" id="GO:0004792">
    <property type="term" value="F:thiosulfate-cyanide sulfurtransferase activity"/>
    <property type="evidence" value="ECO:0007669"/>
    <property type="project" value="UniProtKB-EC"/>
</dbReference>
<evidence type="ECO:0000313" key="6">
    <source>
        <dbReference type="Proteomes" id="UP000295511"/>
    </source>
</evidence>
<dbReference type="Proteomes" id="UP000295511">
    <property type="component" value="Unassembled WGS sequence"/>
</dbReference>